<dbReference type="InterPro" id="IPR027417">
    <property type="entry name" value="P-loop_NTPase"/>
</dbReference>
<proteinExistence type="predicted"/>
<reference evidence="1 2" key="1">
    <citation type="submission" date="2016-11" db="EMBL/GenBank/DDBJ databases">
        <title>Study of marine rhodopsin-containing bacteria.</title>
        <authorList>
            <person name="Yoshizawa S."/>
            <person name="Kumagai Y."/>
            <person name="Kogure K."/>
        </authorList>
    </citation>
    <scope>NUCLEOTIDE SEQUENCE [LARGE SCALE GENOMIC DNA]</scope>
    <source>
        <strain evidence="1 2">SG-29</strain>
    </source>
</reference>
<organism evidence="1 2">
    <name type="scientific">Rubricoccus marinus</name>
    <dbReference type="NCBI Taxonomy" id="716817"/>
    <lineage>
        <taxon>Bacteria</taxon>
        <taxon>Pseudomonadati</taxon>
        <taxon>Rhodothermota</taxon>
        <taxon>Rhodothermia</taxon>
        <taxon>Rhodothermales</taxon>
        <taxon>Rubricoccaceae</taxon>
        <taxon>Rubricoccus</taxon>
    </lineage>
</organism>
<protein>
    <recommendedName>
        <fullName evidence="3">Sulfotransferase family protein</fullName>
    </recommendedName>
</protein>
<evidence type="ECO:0008006" key="3">
    <source>
        <dbReference type="Google" id="ProtNLM"/>
    </source>
</evidence>
<dbReference type="Gene3D" id="3.40.50.300">
    <property type="entry name" value="P-loop containing nucleotide triphosphate hydrolases"/>
    <property type="match status" value="1"/>
</dbReference>
<evidence type="ECO:0000313" key="2">
    <source>
        <dbReference type="Proteomes" id="UP000216446"/>
    </source>
</evidence>
<dbReference type="InParanoid" id="A0A259U0G1"/>
<dbReference type="EMBL" id="MQWB01000001">
    <property type="protein sequence ID" value="OZC03426.1"/>
    <property type="molecule type" value="Genomic_DNA"/>
</dbReference>
<dbReference type="Proteomes" id="UP000216446">
    <property type="component" value="Unassembled WGS sequence"/>
</dbReference>
<comment type="caution">
    <text evidence="1">The sequence shown here is derived from an EMBL/GenBank/DDBJ whole genome shotgun (WGS) entry which is preliminary data.</text>
</comment>
<sequence length="255" mass="29641">MEEETLYWMKAAAVLEMEQPAMRYSRDVPYTRSRARAELEYLLRENVPGFSIPSDHEALVLDGWRALCEAYAPALFEKSPHHLHSRSALSLMRRASCELSDVEFRFVGLVRNPVDTLYSMWSRWRYVPEVREREWVRAYGNLLRFKDDMGDSLRVVRYEDIASDPAELDSLVAFALGVGQEPDSRLHTRSVQKWREDSRFGYQPSEAVLRMGERFGYDRPSMINPPRAGWAIYSNATRAFRVGQQALARLRGRVQ</sequence>
<accession>A0A259U0G1</accession>
<evidence type="ECO:0000313" key="1">
    <source>
        <dbReference type="EMBL" id="OZC03426.1"/>
    </source>
</evidence>
<keyword evidence="2" id="KW-1185">Reference proteome</keyword>
<dbReference type="SUPFAM" id="SSF52540">
    <property type="entry name" value="P-loop containing nucleoside triphosphate hydrolases"/>
    <property type="match status" value="1"/>
</dbReference>
<name>A0A259U0G1_9BACT</name>
<dbReference type="AlphaFoldDB" id="A0A259U0G1"/>
<gene>
    <name evidence="1" type="ORF">BSZ36_10805</name>
</gene>